<evidence type="ECO:0000259" key="1">
    <source>
        <dbReference type="Pfam" id="PF13649"/>
    </source>
</evidence>
<dbReference type="Pfam" id="PF13649">
    <property type="entry name" value="Methyltransf_25"/>
    <property type="match status" value="1"/>
</dbReference>
<protein>
    <submittedName>
        <fullName evidence="2">Methyltransferase domain containing protein, putative</fullName>
    </submittedName>
</protein>
<feature type="domain" description="Methyltransferase" evidence="1">
    <location>
        <begin position="43"/>
        <end position="138"/>
    </location>
</feature>
<dbReference type="AlphaFoldDB" id="A0A7G2CHG6"/>
<keyword evidence="2" id="KW-0808">Transferase</keyword>
<dbReference type="InterPro" id="IPR029063">
    <property type="entry name" value="SAM-dependent_MTases_sf"/>
</dbReference>
<dbReference type="Proteomes" id="UP000515908">
    <property type="component" value="Chromosome 12"/>
</dbReference>
<keyword evidence="2" id="KW-0489">Methyltransferase</keyword>
<reference evidence="2 3" key="1">
    <citation type="submission" date="2020-08" db="EMBL/GenBank/DDBJ databases">
        <authorList>
            <person name="Newling K."/>
            <person name="Davey J."/>
            <person name="Forrester S."/>
        </authorList>
    </citation>
    <scope>NUCLEOTIDE SEQUENCE [LARGE SCALE GENOMIC DNA]</scope>
    <source>
        <strain evidence="3">Crithidia deanei Carvalho (ATCC PRA-265)</strain>
    </source>
</reference>
<dbReference type="InterPro" id="IPR041698">
    <property type="entry name" value="Methyltransf_25"/>
</dbReference>
<sequence length="227" mass="25875">MLTTIKDKVKSFRSYVYDFVIFTTTSRWYREVLLDCPMDVTLLDVGIGTATSLIDNRDIVVSKRMRVVGVDYDLDYVESAQANIAASSLVDTTSVEHASIHDFNKDYNAKFDIIYFSGSFMIIPQQVEALTHCVKMLRSPVPKTPGGGNIYFTQTFEHRSLIGLYVTPYVKKLLRLLTIDFGEVTYEDDFKKVLERAKVDIVYTRPIRSSYFRTQTLVCAKPGGKKD</sequence>
<keyword evidence="3" id="KW-1185">Reference proteome</keyword>
<proteinExistence type="predicted"/>
<dbReference type="GO" id="GO:0008168">
    <property type="term" value="F:methyltransferase activity"/>
    <property type="evidence" value="ECO:0007669"/>
    <property type="project" value="UniProtKB-KW"/>
</dbReference>
<name>A0A7G2CHG6_9TRYP</name>
<organism evidence="2 3">
    <name type="scientific">Angomonas deanei</name>
    <dbReference type="NCBI Taxonomy" id="59799"/>
    <lineage>
        <taxon>Eukaryota</taxon>
        <taxon>Discoba</taxon>
        <taxon>Euglenozoa</taxon>
        <taxon>Kinetoplastea</taxon>
        <taxon>Metakinetoplastina</taxon>
        <taxon>Trypanosomatida</taxon>
        <taxon>Trypanosomatidae</taxon>
        <taxon>Strigomonadinae</taxon>
        <taxon>Angomonas</taxon>
    </lineage>
</organism>
<dbReference type="VEuPathDB" id="TriTrypDB:ADEAN_000628800"/>
<evidence type="ECO:0000313" key="3">
    <source>
        <dbReference type="Proteomes" id="UP000515908"/>
    </source>
</evidence>
<dbReference type="GO" id="GO:0032259">
    <property type="term" value="P:methylation"/>
    <property type="evidence" value="ECO:0007669"/>
    <property type="project" value="UniProtKB-KW"/>
</dbReference>
<dbReference type="SUPFAM" id="SSF53335">
    <property type="entry name" value="S-adenosyl-L-methionine-dependent methyltransferases"/>
    <property type="match status" value="1"/>
</dbReference>
<gene>
    <name evidence="2" type="ORF">ADEAN_000628800</name>
</gene>
<dbReference type="EMBL" id="LR877156">
    <property type="protein sequence ID" value="CAD2218795.1"/>
    <property type="molecule type" value="Genomic_DNA"/>
</dbReference>
<dbReference type="CDD" id="cd02440">
    <property type="entry name" value="AdoMet_MTases"/>
    <property type="match status" value="1"/>
</dbReference>
<dbReference type="OrthoDB" id="540004at2759"/>
<evidence type="ECO:0000313" key="2">
    <source>
        <dbReference type="EMBL" id="CAD2218795.1"/>
    </source>
</evidence>
<accession>A0A7G2CHG6</accession>
<dbReference type="Gene3D" id="3.40.50.150">
    <property type="entry name" value="Vaccinia Virus protein VP39"/>
    <property type="match status" value="1"/>
</dbReference>